<gene>
    <name evidence="2" type="ORF">CUMW_213550</name>
</gene>
<dbReference type="EMBL" id="BDQV01000286">
    <property type="protein sequence ID" value="GAY61897.1"/>
    <property type="molecule type" value="Genomic_DNA"/>
</dbReference>
<dbReference type="Proteomes" id="UP000236630">
    <property type="component" value="Unassembled WGS sequence"/>
</dbReference>
<dbReference type="SMART" id="SM00212">
    <property type="entry name" value="UBCc"/>
    <property type="match status" value="1"/>
</dbReference>
<reference evidence="2 3" key="1">
    <citation type="journal article" date="2017" name="Front. Genet.">
        <title>Draft sequencing of the heterozygous diploid genome of Satsuma (Citrus unshiu Marc.) using a hybrid assembly approach.</title>
        <authorList>
            <person name="Shimizu T."/>
            <person name="Tanizawa Y."/>
            <person name="Mochizuki T."/>
            <person name="Nagasaki H."/>
            <person name="Yoshioka T."/>
            <person name="Toyoda A."/>
            <person name="Fujiyama A."/>
            <person name="Kaminuma E."/>
            <person name="Nakamura Y."/>
        </authorList>
    </citation>
    <scope>NUCLEOTIDE SEQUENCE [LARGE SCALE GENOMIC DNA]</scope>
    <source>
        <strain evidence="3">cv. Miyagawa wase</strain>
    </source>
</reference>
<evidence type="ECO:0000259" key="1">
    <source>
        <dbReference type="PROSITE" id="PS50127"/>
    </source>
</evidence>
<name>A0A2H5QB80_CITUN</name>
<dbReference type="PANTHER" id="PTHR24067">
    <property type="entry name" value="UBIQUITIN-CONJUGATING ENZYME E2"/>
    <property type="match status" value="1"/>
</dbReference>
<dbReference type="PROSITE" id="PS50127">
    <property type="entry name" value="UBC_2"/>
    <property type="match status" value="1"/>
</dbReference>
<comment type="caution">
    <text evidence="2">The sequence shown here is derived from an EMBL/GenBank/DDBJ whole genome shotgun (WGS) entry which is preliminary data.</text>
</comment>
<dbReference type="AlphaFoldDB" id="A0A2H5QB80"/>
<proteinExistence type="predicted"/>
<feature type="domain" description="UBC core" evidence="1">
    <location>
        <begin position="45"/>
        <end position="182"/>
    </location>
</feature>
<sequence>MLNNTKYAHNVYKISQIHPSHGIINQKLLLEALVLDLLETLVILSVGGGLKCQLQQWMRDLKRLQQGAPPGDDDIMLWNAIIVGLGGTLFDGGIFKLTLKFTKEYPVKPPVVPFVSGMFHRNDLKWNHDYNVVSILATIQLMLGDPNLYSAANQQAATMLIGGRIDYYKKTQRIVELSWKAI</sequence>
<organism evidence="2 3">
    <name type="scientific">Citrus unshiu</name>
    <name type="common">Satsuma mandarin</name>
    <name type="synonym">Citrus nobilis var. unshiu</name>
    <dbReference type="NCBI Taxonomy" id="55188"/>
    <lineage>
        <taxon>Eukaryota</taxon>
        <taxon>Viridiplantae</taxon>
        <taxon>Streptophyta</taxon>
        <taxon>Embryophyta</taxon>
        <taxon>Tracheophyta</taxon>
        <taxon>Spermatophyta</taxon>
        <taxon>Magnoliopsida</taxon>
        <taxon>eudicotyledons</taxon>
        <taxon>Gunneridae</taxon>
        <taxon>Pentapetalae</taxon>
        <taxon>rosids</taxon>
        <taxon>malvids</taxon>
        <taxon>Sapindales</taxon>
        <taxon>Rutaceae</taxon>
        <taxon>Aurantioideae</taxon>
        <taxon>Citrus</taxon>
    </lineage>
</organism>
<dbReference type="Pfam" id="PF00179">
    <property type="entry name" value="UQ_con"/>
    <property type="match status" value="1"/>
</dbReference>
<evidence type="ECO:0000313" key="2">
    <source>
        <dbReference type="EMBL" id="GAY61897.1"/>
    </source>
</evidence>
<evidence type="ECO:0000313" key="3">
    <source>
        <dbReference type="Proteomes" id="UP000236630"/>
    </source>
</evidence>
<dbReference type="STRING" id="55188.A0A2H5QB80"/>
<dbReference type="InterPro" id="IPR016135">
    <property type="entry name" value="UBQ-conjugating_enzyme/RWD"/>
</dbReference>
<dbReference type="InterPro" id="IPR050113">
    <property type="entry name" value="Ub_conjugating_enzyme"/>
</dbReference>
<protein>
    <recommendedName>
        <fullName evidence="1">UBC core domain-containing protein</fullName>
    </recommendedName>
</protein>
<dbReference type="SUPFAM" id="SSF54495">
    <property type="entry name" value="UBC-like"/>
    <property type="match status" value="1"/>
</dbReference>
<keyword evidence="3" id="KW-1185">Reference proteome</keyword>
<dbReference type="InterPro" id="IPR000608">
    <property type="entry name" value="UBC"/>
</dbReference>
<accession>A0A2H5QB80</accession>
<dbReference type="Gene3D" id="3.10.110.10">
    <property type="entry name" value="Ubiquitin Conjugating Enzyme"/>
    <property type="match status" value="1"/>
</dbReference>